<keyword evidence="1 4" id="KW-0349">Heme</keyword>
<name>A0A6N6VV30_9BACT</name>
<dbReference type="GO" id="GO:0020037">
    <property type="term" value="F:heme binding"/>
    <property type="evidence" value="ECO:0007669"/>
    <property type="project" value="InterPro"/>
</dbReference>
<protein>
    <recommendedName>
        <fullName evidence="5">Cytochrome c domain-containing protein</fullName>
    </recommendedName>
</protein>
<dbReference type="Pfam" id="PF00034">
    <property type="entry name" value="Cytochrom_C"/>
    <property type="match status" value="1"/>
</dbReference>
<dbReference type="SUPFAM" id="SSF46626">
    <property type="entry name" value="Cytochrome c"/>
    <property type="match status" value="1"/>
</dbReference>
<dbReference type="PROSITE" id="PS51007">
    <property type="entry name" value="CYTC"/>
    <property type="match status" value="1"/>
</dbReference>
<organism evidence="6 7">
    <name type="scientific">Silvanigrella paludirubra</name>
    <dbReference type="NCBI Taxonomy" id="2499159"/>
    <lineage>
        <taxon>Bacteria</taxon>
        <taxon>Pseudomonadati</taxon>
        <taxon>Bdellovibrionota</taxon>
        <taxon>Oligoflexia</taxon>
        <taxon>Silvanigrellales</taxon>
        <taxon>Silvanigrellaceae</taxon>
        <taxon>Silvanigrella</taxon>
    </lineage>
</organism>
<gene>
    <name evidence="6" type="ORF">GCL60_10955</name>
</gene>
<evidence type="ECO:0000313" key="7">
    <source>
        <dbReference type="Proteomes" id="UP000437748"/>
    </source>
</evidence>
<sequence>MLLLKNFNKLLCIIIFLFFTSHISALTRDSIILEDSYFTENSKKLKIERFEAISPLYKIKKNYDGYYLKDIFKFKNIDILKLDVVTFEAKDGFKISIPASFINENNPFLSIRDTSLANGKNWEEVKDGGRIIDGGPYYLMWDLKKYKVPENYWAFGVVKILFQSFKETYGESIPENTSNKKIMQGFQIYQSSCSGCHSVNLVGGTLGLEMNVPKNFTEYLSKKFIISYSKSPSSYRANAKMPPQHFLTVNEINLVISYLEAMKFNKICNTDDSCQKITLKK</sequence>
<dbReference type="Gene3D" id="1.10.760.10">
    <property type="entry name" value="Cytochrome c-like domain"/>
    <property type="match status" value="1"/>
</dbReference>
<evidence type="ECO:0000256" key="2">
    <source>
        <dbReference type="ARBA" id="ARBA00022723"/>
    </source>
</evidence>
<evidence type="ECO:0000256" key="4">
    <source>
        <dbReference type="PROSITE-ProRule" id="PRU00433"/>
    </source>
</evidence>
<dbReference type="RefSeq" id="WP_153420760.1">
    <property type="nucleotide sequence ID" value="NZ_WFLM01000004.1"/>
</dbReference>
<evidence type="ECO:0000259" key="5">
    <source>
        <dbReference type="PROSITE" id="PS51007"/>
    </source>
</evidence>
<dbReference type="GO" id="GO:0009055">
    <property type="term" value="F:electron transfer activity"/>
    <property type="evidence" value="ECO:0007669"/>
    <property type="project" value="InterPro"/>
</dbReference>
<dbReference type="AlphaFoldDB" id="A0A6N6VV30"/>
<keyword evidence="2 4" id="KW-0479">Metal-binding</keyword>
<comment type="caution">
    <text evidence="6">The sequence shown here is derived from an EMBL/GenBank/DDBJ whole genome shotgun (WGS) entry which is preliminary data.</text>
</comment>
<keyword evidence="3 4" id="KW-0408">Iron</keyword>
<evidence type="ECO:0000256" key="1">
    <source>
        <dbReference type="ARBA" id="ARBA00022617"/>
    </source>
</evidence>
<dbReference type="InterPro" id="IPR036909">
    <property type="entry name" value="Cyt_c-like_dom_sf"/>
</dbReference>
<accession>A0A6N6VV30</accession>
<dbReference type="EMBL" id="WFLM01000004">
    <property type="protein sequence ID" value="KAB8037685.1"/>
    <property type="molecule type" value="Genomic_DNA"/>
</dbReference>
<proteinExistence type="predicted"/>
<keyword evidence="7" id="KW-1185">Reference proteome</keyword>
<dbReference type="GO" id="GO:0046872">
    <property type="term" value="F:metal ion binding"/>
    <property type="evidence" value="ECO:0007669"/>
    <property type="project" value="UniProtKB-KW"/>
</dbReference>
<dbReference type="Proteomes" id="UP000437748">
    <property type="component" value="Unassembled WGS sequence"/>
</dbReference>
<dbReference type="InterPro" id="IPR009056">
    <property type="entry name" value="Cyt_c-like_dom"/>
</dbReference>
<dbReference type="OrthoDB" id="9809720at2"/>
<evidence type="ECO:0000313" key="6">
    <source>
        <dbReference type="EMBL" id="KAB8037685.1"/>
    </source>
</evidence>
<evidence type="ECO:0000256" key="3">
    <source>
        <dbReference type="ARBA" id="ARBA00023004"/>
    </source>
</evidence>
<reference evidence="6 7" key="1">
    <citation type="submission" date="2019-10" db="EMBL/GenBank/DDBJ databases">
        <title>New species of Slilvanegrellaceae.</title>
        <authorList>
            <person name="Pitt A."/>
            <person name="Hahn M.W."/>
        </authorList>
    </citation>
    <scope>NUCLEOTIDE SEQUENCE [LARGE SCALE GENOMIC DNA]</scope>
    <source>
        <strain evidence="6 7">SP-Ram-0.45-NSY-1</strain>
    </source>
</reference>
<feature type="domain" description="Cytochrome c" evidence="5">
    <location>
        <begin position="180"/>
        <end position="263"/>
    </location>
</feature>